<evidence type="ECO:0000256" key="3">
    <source>
        <dbReference type="ARBA" id="ARBA00022475"/>
    </source>
</evidence>
<dbReference type="InterPro" id="IPR036312">
    <property type="entry name" value="Bifun_inhib/LTP/seed_sf"/>
</dbReference>
<keyword evidence="7" id="KW-0325">Glycoprotein</keyword>
<comment type="subcellular location">
    <subcellularLocation>
        <location evidence="1">Cell membrane</location>
        <topology evidence="1">Lipid-anchor</topology>
        <topology evidence="1">GPI-anchor</topology>
    </subcellularLocation>
</comment>
<dbReference type="InterPro" id="IPR043325">
    <property type="entry name" value="LTSS"/>
</dbReference>
<evidence type="ECO:0000256" key="8">
    <source>
        <dbReference type="ARBA" id="ARBA00023288"/>
    </source>
</evidence>
<evidence type="ECO:0000256" key="4">
    <source>
        <dbReference type="ARBA" id="ARBA00022622"/>
    </source>
</evidence>
<dbReference type="SUPFAM" id="SSF47699">
    <property type="entry name" value="Bifunctional inhibitor/lipid-transfer protein/seed storage 2S albumin"/>
    <property type="match status" value="1"/>
</dbReference>
<gene>
    <name evidence="11" type="ORF">CDL12_25807</name>
</gene>
<dbReference type="AlphaFoldDB" id="A0A2G9G8T8"/>
<sequence>MIRSFSPCISFLASGSNISSPSSGCCNSLRDLMSNGQDCLCLFVTGGVPLQVPINQSLAISLPRACRMSGVPVECKATASPVPAPDPGNSGQNGPGLSPPSFGVPFLPRPLTPPSPPESGLTPPNGGLTPPDGDLVPTLTPPGMRPTLNPSAAVQSHSVFPSLLVVVLGKNKTQKCIEYAYILSRKSHLTHIIAYVTRRNETAIPLVSFGCNICGFYLVINRKFPAVQAGYYCLCSLIGPSNYPVFSTELAVSFSNCYISMPPLTHCPGLEPNPVVTAPPVAALPRLNQPPPLPPSPLLPVLMPPDFPRDDTVVPLPPKVNEMPLNSRGDNSSTVDSNPTFSGSPQPKQGIPERWNHLSSDGGNVKMLLYSRNLLILALFSYSIA</sequence>
<dbReference type="InterPro" id="IPR016140">
    <property type="entry name" value="Bifunc_inhib/LTP/seed_store"/>
</dbReference>
<evidence type="ECO:0000256" key="9">
    <source>
        <dbReference type="SAM" id="MobiDB-lite"/>
    </source>
</evidence>
<dbReference type="Gene3D" id="1.10.110.10">
    <property type="entry name" value="Plant lipid-transfer and hydrophobic proteins"/>
    <property type="match status" value="1"/>
</dbReference>
<evidence type="ECO:0000313" key="12">
    <source>
        <dbReference type="Proteomes" id="UP000231279"/>
    </source>
</evidence>
<keyword evidence="4" id="KW-0472">Membrane</keyword>
<feature type="region of interest" description="Disordered" evidence="9">
    <location>
        <begin position="79"/>
        <end position="141"/>
    </location>
</feature>
<comment type="similarity">
    <text evidence="2">Belongs to the plant LTP family.</text>
</comment>
<dbReference type="Proteomes" id="UP000231279">
    <property type="component" value="Unassembled WGS sequence"/>
</dbReference>
<keyword evidence="6" id="KW-1015">Disulfide bond</keyword>
<dbReference type="SMART" id="SM00499">
    <property type="entry name" value="AAI"/>
    <property type="match status" value="1"/>
</dbReference>
<evidence type="ECO:0000259" key="10">
    <source>
        <dbReference type="SMART" id="SM00499"/>
    </source>
</evidence>
<comment type="caution">
    <text evidence="11">The sequence shown here is derived from an EMBL/GenBank/DDBJ whole genome shotgun (WGS) entry which is preliminary data.</text>
</comment>
<evidence type="ECO:0000313" key="11">
    <source>
        <dbReference type="EMBL" id="PIN01686.1"/>
    </source>
</evidence>
<dbReference type="OrthoDB" id="1914452at2759"/>
<name>A0A2G9G8T8_9LAMI</name>
<keyword evidence="4" id="KW-0336">GPI-anchor</keyword>
<feature type="compositionally biased region" description="Low complexity" evidence="9">
    <location>
        <begin position="118"/>
        <end position="135"/>
    </location>
</feature>
<keyword evidence="8" id="KW-0449">Lipoprotein</keyword>
<keyword evidence="5" id="KW-0732">Signal</keyword>
<dbReference type="GO" id="GO:0098552">
    <property type="term" value="C:side of membrane"/>
    <property type="evidence" value="ECO:0007669"/>
    <property type="project" value="UniProtKB-KW"/>
</dbReference>
<evidence type="ECO:0000256" key="6">
    <source>
        <dbReference type="ARBA" id="ARBA00023157"/>
    </source>
</evidence>
<feature type="compositionally biased region" description="Polar residues" evidence="9">
    <location>
        <begin position="328"/>
        <end position="347"/>
    </location>
</feature>
<evidence type="ECO:0000256" key="5">
    <source>
        <dbReference type="ARBA" id="ARBA00022729"/>
    </source>
</evidence>
<proteinExistence type="inferred from homology"/>
<protein>
    <recommendedName>
        <fullName evidence="10">Bifunctional inhibitor/plant lipid transfer protein/seed storage helical domain-containing protein</fullName>
    </recommendedName>
</protein>
<dbReference type="Pfam" id="PF14368">
    <property type="entry name" value="LTP_2"/>
    <property type="match status" value="1"/>
</dbReference>
<dbReference type="PANTHER" id="PTHR33044">
    <property type="entry name" value="BIFUNCTIONAL INHIBITOR/LIPID-TRANSFER PROTEIN/SEED STORAGE 2S ALBUMIN SUPERFAMILY PROTEIN-RELATED"/>
    <property type="match status" value="1"/>
</dbReference>
<evidence type="ECO:0000256" key="2">
    <source>
        <dbReference type="ARBA" id="ARBA00009748"/>
    </source>
</evidence>
<dbReference type="CDD" id="cd00010">
    <property type="entry name" value="AAI_LTSS"/>
    <property type="match status" value="1"/>
</dbReference>
<dbReference type="STRING" id="429701.A0A2G9G8T8"/>
<organism evidence="11 12">
    <name type="scientific">Handroanthus impetiginosus</name>
    <dbReference type="NCBI Taxonomy" id="429701"/>
    <lineage>
        <taxon>Eukaryota</taxon>
        <taxon>Viridiplantae</taxon>
        <taxon>Streptophyta</taxon>
        <taxon>Embryophyta</taxon>
        <taxon>Tracheophyta</taxon>
        <taxon>Spermatophyta</taxon>
        <taxon>Magnoliopsida</taxon>
        <taxon>eudicotyledons</taxon>
        <taxon>Gunneridae</taxon>
        <taxon>Pentapetalae</taxon>
        <taxon>asterids</taxon>
        <taxon>lamiids</taxon>
        <taxon>Lamiales</taxon>
        <taxon>Bignoniaceae</taxon>
        <taxon>Crescentiina</taxon>
        <taxon>Tabebuia alliance</taxon>
        <taxon>Handroanthus</taxon>
    </lineage>
</organism>
<keyword evidence="3" id="KW-1003">Cell membrane</keyword>
<feature type="compositionally biased region" description="Pro residues" evidence="9">
    <location>
        <begin position="107"/>
        <end position="117"/>
    </location>
</feature>
<reference evidence="12" key="1">
    <citation type="journal article" date="2018" name="Gigascience">
        <title>Genome assembly of the Pink Ipe (Handroanthus impetiginosus, Bignoniaceae), a highly valued, ecologically keystone Neotropical timber forest tree.</title>
        <authorList>
            <person name="Silva-Junior O.B."/>
            <person name="Grattapaglia D."/>
            <person name="Novaes E."/>
            <person name="Collevatti R.G."/>
        </authorList>
    </citation>
    <scope>NUCLEOTIDE SEQUENCE [LARGE SCALE GENOMIC DNA]</scope>
    <source>
        <strain evidence="12">cv. UFG-1</strain>
    </source>
</reference>
<dbReference type="GO" id="GO:0005886">
    <property type="term" value="C:plasma membrane"/>
    <property type="evidence" value="ECO:0007669"/>
    <property type="project" value="UniProtKB-SubCell"/>
</dbReference>
<feature type="region of interest" description="Disordered" evidence="9">
    <location>
        <begin position="318"/>
        <end position="357"/>
    </location>
</feature>
<dbReference type="EMBL" id="NKXS01006303">
    <property type="protein sequence ID" value="PIN01686.1"/>
    <property type="molecule type" value="Genomic_DNA"/>
</dbReference>
<feature type="domain" description="Bifunctional inhibitor/plant lipid transfer protein/seed storage helical" evidence="10">
    <location>
        <begin position="8"/>
        <end position="75"/>
    </location>
</feature>
<evidence type="ECO:0000256" key="1">
    <source>
        <dbReference type="ARBA" id="ARBA00004609"/>
    </source>
</evidence>
<keyword evidence="12" id="KW-1185">Reference proteome</keyword>
<evidence type="ECO:0000256" key="7">
    <source>
        <dbReference type="ARBA" id="ARBA00023180"/>
    </source>
</evidence>
<accession>A0A2G9G8T8</accession>